<dbReference type="GO" id="GO:0006526">
    <property type="term" value="P:L-arginine biosynthetic process"/>
    <property type="evidence" value="ECO:0007669"/>
    <property type="project" value="UniProtKB-UniRule"/>
</dbReference>
<evidence type="ECO:0000256" key="3">
    <source>
        <dbReference type="ARBA" id="ARBA00022857"/>
    </source>
</evidence>
<evidence type="ECO:0000259" key="7">
    <source>
        <dbReference type="SMART" id="SM00859"/>
    </source>
</evidence>
<dbReference type="SMART" id="SM00859">
    <property type="entry name" value="Semialdhyde_dh"/>
    <property type="match status" value="1"/>
</dbReference>
<dbReference type="CDD" id="cd23934">
    <property type="entry name" value="AGPR_1_C"/>
    <property type="match status" value="1"/>
</dbReference>
<dbReference type="EC" id="1.2.1.38" evidence="5"/>
<dbReference type="Gene3D" id="3.40.50.720">
    <property type="entry name" value="NAD(P)-binding Rossmann-like Domain"/>
    <property type="match status" value="1"/>
</dbReference>
<evidence type="ECO:0000256" key="1">
    <source>
        <dbReference type="ARBA" id="ARBA00022571"/>
    </source>
</evidence>
<dbReference type="GO" id="GO:0051287">
    <property type="term" value="F:NAD binding"/>
    <property type="evidence" value="ECO:0007669"/>
    <property type="project" value="InterPro"/>
</dbReference>
<keyword evidence="2 5" id="KW-0028">Amino-acid biosynthesis</keyword>
<reference evidence="8" key="1">
    <citation type="submission" date="2021-06" db="EMBL/GenBank/DDBJ databases">
        <title>44 bacteria genomes isolated from Dapeng, Shenzhen.</title>
        <authorList>
            <person name="Zheng W."/>
            <person name="Yu S."/>
            <person name="Huang Y."/>
        </authorList>
    </citation>
    <scope>NUCLEOTIDE SEQUENCE</scope>
    <source>
        <strain evidence="8">DP5N28-2</strain>
    </source>
</reference>
<organism evidence="8 9">
    <name type="scientific">Membranihabitans marinus</name>
    <dbReference type="NCBI Taxonomy" id="1227546"/>
    <lineage>
        <taxon>Bacteria</taxon>
        <taxon>Pseudomonadati</taxon>
        <taxon>Bacteroidota</taxon>
        <taxon>Saprospiria</taxon>
        <taxon>Saprospirales</taxon>
        <taxon>Saprospiraceae</taxon>
        <taxon>Membranihabitans</taxon>
    </lineage>
</organism>
<protein>
    <recommendedName>
        <fullName evidence="5">N-acetyl-gamma-glutamyl-phosphate reductase</fullName>
        <shortName evidence="5">AGPR</shortName>
        <ecNumber evidence="5">1.2.1.38</ecNumber>
    </recommendedName>
    <alternativeName>
        <fullName evidence="5">N-acetyl-glutamate semialdehyde dehydrogenase</fullName>
        <shortName evidence="5">NAGSA dehydrogenase</shortName>
    </alternativeName>
</protein>
<dbReference type="InterPro" id="IPR000706">
    <property type="entry name" value="AGPR_type-1"/>
</dbReference>
<dbReference type="NCBIfam" id="TIGR01850">
    <property type="entry name" value="argC"/>
    <property type="match status" value="1"/>
</dbReference>
<feature type="domain" description="Semialdehyde dehydrogenase NAD-binding" evidence="7">
    <location>
        <begin position="2"/>
        <end position="122"/>
    </location>
</feature>
<dbReference type="CDD" id="cd17895">
    <property type="entry name" value="AGPR_1_N"/>
    <property type="match status" value="1"/>
</dbReference>
<proteinExistence type="inferred from homology"/>
<dbReference type="InterPro" id="IPR058924">
    <property type="entry name" value="AGPR_dimerisation_dom"/>
</dbReference>
<evidence type="ECO:0000256" key="2">
    <source>
        <dbReference type="ARBA" id="ARBA00022605"/>
    </source>
</evidence>
<evidence type="ECO:0000313" key="9">
    <source>
        <dbReference type="Proteomes" id="UP000753961"/>
    </source>
</evidence>
<comment type="subcellular location">
    <subcellularLocation>
        <location evidence="5">Cytoplasm</location>
    </subcellularLocation>
</comment>
<dbReference type="Gene3D" id="3.30.360.10">
    <property type="entry name" value="Dihydrodipicolinate Reductase, domain 2"/>
    <property type="match status" value="1"/>
</dbReference>
<dbReference type="PROSITE" id="PS01224">
    <property type="entry name" value="ARGC"/>
    <property type="match status" value="1"/>
</dbReference>
<evidence type="ECO:0000313" key="8">
    <source>
        <dbReference type="EMBL" id="MBY5960119.1"/>
    </source>
</evidence>
<dbReference type="EMBL" id="JAHVHU010000023">
    <property type="protein sequence ID" value="MBY5960119.1"/>
    <property type="molecule type" value="Genomic_DNA"/>
</dbReference>
<gene>
    <name evidence="5 8" type="primary">argC</name>
    <name evidence="8" type="ORF">KUV50_18345</name>
</gene>
<dbReference type="Proteomes" id="UP000753961">
    <property type="component" value="Unassembled WGS sequence"/>
</dbReference>
<accession>A0A953LEM0</accession>
<dbReference type="Pfam" id="PF22698">
    <property type="entry name" value="Semialdhyde_dhC_1"/>
    <property type="match status" value="1"/>
</dbReference>
<keyword evidence="3 5" id="KW-0521">NADP</keyword>
<comment type="similarity">
    <text evidence="5">Belongs to the NAGSA dehydrogenase family. Type 1 subfamily.</text>
</comment>
<evidence type="ECO:0000256" key="5">
    <source>
        <dbReference type="HAMAP-Rule" id="MF_00150"/>
    </source>
</evidence>
<keyword evidence="5" id="KW-0963">Cytoplasm</keyword>
<keyword evidence="9" id="KW-1185">Reference proteome</keyword>
<dbReference type="PANTHER" id="PTHR32338:SF10">
    <property type="entry name" value="N-ACETYL-GAMMA-GLUTAMYL-PHOSPHATE REDUCTASE, CHLOROPLASTIC-RELATED"/>
    <property type="match status" value="1"/>
</dbReference>
<dbReference type="SUPFAM" id="SSF55347">
    <property type="entry name" value="Glyceraldehyde-3-phosphate dehydrogenase-like, C-terminal domain"/>
    <property type="match status" value="1"/>
</dbReference>
<dbReference type="PANTHER" id="PTHR32338">
    <property type="entry name" value="N-ACETYL-GAMMA-GLUTAMYL-PHOSPHATE REDUCTASE, CHLOROPLASTIC-RELATED-RELATED"/>
    <property type="match status" value="1"/>
</dbReference>
<evidence type="ECO:0000256" key="4">
    <source>
        <dbReference type="ARBA" id="ARBA00023002"/>
    </source>
</evidence>
<dbReference type="HAMAP" id="MF_00150">
    <property type="entry name" value="ArgC_type1"/>
    <property type="match status" value="1"/>
</dbReference>
<comment type="caution">
    <text evidence="8">The sequence shown here is derived from an EMBL/GenBank/DDBJ whole genome shotgun (WGS) entry which is preliminary data.</text>
</comment>
<dbReference type="GO" id="GO:0070401">
    <property type="term" value="F:NADP+ binding"/>
    <property type="evidence" value="ECO:0007669"/>
    <property type="project" value="InterPro"/>
</dbReference>
<feature type="active site" evidence="5 6">
    <location>
        <position position="130"/>
    </location>
</feature>
<dbReference type="AlphaFoldDB" id="A0A953LEM0"/>
<dbReference type="InterPro" id="IPR050085">
    <property type="entry name" value="AGPR"/>
</dbReference>
<comment type="function">
    <text evidence="5">Catalyzes the NADPH-dependent reduction of N-acetyl-5-glutamyl phosphate to yield N-acetyl-L-glutamate 5-semialdehyde.</text>
</comment>
<dbReference type="GO" id="GO:0005737">
    <property type="term" value="C:cytoplasm"/>
    <property type="evidence" value="ECO:0007669"/>
    <property type="project" value="UniProtKB-SubCell"/>
</dbReference>
<dbReference type="InterPro" id="IPR036291">
    <property type="entry name" value="NAD(P)-bd_dom_sf"/>
</dbReference>
<keyword evidence="4 5" id="KW-0560">Oxidoreductase</keyword>
<name>A0A953LEM0_9BACT</name>
<keyword evidence="1 5" id="KW-0055">Arginine biosynthesis</keyword>
<comment type="pathway">
    <text evidence="5">Amino-acid biosynthesis; L-arginine biosynthesis; N(2)-acetyl-L-ornithine from L-glutamate: step 3/4.</text>
</comment>
<dbReference type="GO" id="GO:0003942">
    <property type="term" value="F:N-acetyl-gamma-glutamyl-phosphate reductase activity"/>
    <property type="evidence" value="ECO:0007669"/>
    <property type="project" value="UniProtKB-UniRule"/>
</dbReference>
<dbReference type="RefSeq" id="WP_222581667.1">
    <property type="nucleotide sequence ID" value="NZ_JAHVHU010000023.1"/>
</dbReference>
<sequence>MKVAIAGGAGYTGGELLRLLLQHPKTKVTQVLSRSQAGQPVCTIHQDLEGISTLEFKEDLEADYDALFLCMGHGRSGQFLEDNPIPDDKIVVDLSNEFRFASPDHQFTYGLPEWQKEKIKKSRKIANPGCFATGIQLALLPLAQAGWLTGEITATSITGSTGAGQRPSPTTHFSWRNNNLSIYKLGTHQHIPEVYQSVQDLQPDYDHPVIMVPVRGDFPRGIFSSIITDTSHSEAELVQLFKDYYADHPFTIVTSQDLDLKRVVNTNRAYLKVDKIKGKVHITSTLDNLLKGASGQAVQNLNLIAGWEETTGLILKPTIY</sequence>
<dbReference type="SUPFAM" id="SSF51735">
    <property type="entry name" value="NAD(P)-binding Rossmann-fold domains"/>
    <property type="match status" value="1"/>
</dbReference>
<dbReference type="Pfam" id="PF01118">
    <property type="entry name" value="Semialdhyde_dh"/>
    <property type="match status" value="1"/>
</dbReference>
<evidence type="ECO:0000256" key="6">
    <source>
        <dbReference type="PROSITE-ProRule" id="PRU10010"/>
    </source>
</evidence>
<comment type="catalytic activity">
    <reaction evidence="5">
        <text>N-acetyl-L-glutamate 5-semialdehyde + phosphate + NADP(+) = N-acetyl-L-glutamyl 5-phosphate + NADPH + H(+)</text>
        <dbReference type="Rhea" id="RHEA:21588"/>
        <dbReference type="ChEBI" id="CHEBI:15378"/>
        <dbReference type="ChEBI" id="CHEBI:29123"/>
        <dbReference type="ChEBI" id="CHEBI:43474"/>
        <dbReference type="ChEBI" id="CHEBI:57783"/>
        <dbReference type="ChEBI" id="CHEBI:57936"/>
        <dbReference type="ChEBI" id="CHEBI:58349"/>
        <dbReference type="EC" id="1.2.1.38"/>
    </reaction>
</comment>
<dbReference type="InterPro" id="IPR023013">
    <property type="entry name" value="AGPR_AS"/>
</dbReference>
<dbReference type="InterPro" id="IPR000534">
    <property type="entry name" value="Semialdehyde_DH_NAD-bd"/>
</dbReference>